<feature type="coiled-coil region" evidence="1">
    <location>
        <begin position="41"/>
        <end position="152"/>
    </location>
</feature>
<dbReference type="SUPFAM" id="SSF57997">
    <property type="entry name" value="Tropomyosin"/>
    <property type="match status" value="1"/>
</dbReference>
<gene>
    <name evidence="2" type="ORF">Tbon_10745</name>
</gene>
<dbReference type="Gene3D" id="1.10.287.950">
    <property type="entry name" value="Methyl-accepting chemotaxis protein"/>
    <property type="match status" value="1"/>
</dbReference>
<evidence type="ECO:0008006" key="4">
    <source>
        <dbReference type="Google" id="ProtNLM"/>
    </source>
</evidence>
<dbReference type="RefSeq" id="WP_158067702.1">
    <property type="nucleotide sequence ID" value="NZ_CP042829.1"/>
</dbReference>
<keyword evidence="1" id="KW-0175">Coiled coil</keyword>
<organism evidence="2 3">
    <name type="scientific">Tepidiforma bonchosmolovskayae</name>
    <dbReference type="NCBI Taxonomy" id="2601677"/>
    <lineage>
        <taxon>Bacteria</taxon>
        <taxon>Bacillati</taxon>
        <taxon>Chloroflexota</taxon>
        <taxon>Tepidiformia</taxon>
        <taxon>Tepidiformales</taxon>
        <taxon>Tepidiformaceae</taxon>
        <taxon>Tepidiforma</taxon>
    </lineage>
</organism>
<evidence type="ECO:0000313" key="3">
    <source>
        <dbReference type="Proteomes" id="UP000326331"/>
    </source>
</evidence>
<accession>A0ABX6C398</accession>
<protein>
    <recommendedName>
        <fullName evidence="4">Chromosome partition protein Smc</fullName>
    </recommendedName>
</protein>
<reference evidence="2 3" key="1">
    <citation type="submission" date="2019-10" db="EMBL/GenBank/DDBJ databases">
        <title>Thermopilla bonchosmolovskayae gen. nov., sp. nov., a moderately thermophilic Chloroflexi bacterium from a Chukotka hot spring (Arctic, Russia), representing a novel classis Thermopillaia, which include previously uncultivated lineage OLB14.</title>
        <authorList>
            <person name="Kochetkova T.V."/>
            <person name="Zayulina K.S."/>
            <person name="Zhigarkov V.S."/>
            <person name="Minaev N.V."/>
            <person name="Novikov A."/>
            <person name="Toshchakov S.V."/>
            <person name="Elcheninov A.G."/>
            <person name="Kublanov I.V."/>
        </authorList>
    </citation>
    <scope>NUCLEOTIDE SEQUENCE [LARGE SCALE GENOMIC DNA]</scope>
    <source>
        <strain evidence="2 3">3753O</strain>
    </source>
</reference>
<keyword evidence="3" id="KW-1185">Reference proteome</keyword>
<evidence type="ECO:0000256" key="1">
    <source>
        <dbReference type="SAM" id="Coils"/>
    </source>
</evidence>
<name>A0ABX6C398_9CHLR</name>
<dbReference type="EMBL" id="CP042829">
    <property type="protein sequence ID" value="QFG03752.1"/>
    <property type="molecule type" value="Genomic_DNA"/>
</dbReference>
<dbReference type="Proteomes" id="UP000326331">
    <property type="component" value="Chromosome"/>
</dbReference>
<sequence length="306" mass="35132">MAFTVEDVQDLIRLLAERPEWRAQLRPLILGDEFDRLPRIVEELAEAQRRTEQRLEELAEAQRRTEQRLEELGRRVDELAEAQRRTEQRVEELAEAQRRTEQRLEELGRRVDELAEAQRRTEQRVDELAARLEELTARVDQLAARVDELVQAVGVMRVDINRAHQRLDAELGYLYEMRFERKAPSLFGKWLRKPRVVTLSDLDLVDEAEDAGKLDERELVELRALDLIIEGRDRSDPAQRPLLLAVEISRTIDADDVSRALTRAKALEKAGYRARAAVGGRAIDERARVLAEAAGVLVRVADDVAA</sequence>
<proteinExistence type="predicted"/>
<evidence type="ECO:0000313" key="2">
    <source>
        <dbReference type="EMBL" id="QFG03752.1"/>
    </source>
</evidence>